<accession>A0A2N3XZ52</accession>
<organism evidence="2 3">
    <name type="scientific">Saccharopolyspora spinosa</name>
    <dbReference type="NCBI Taxonomy" id="60894"/>
    <lineage>
        <taxon>Bacteria</taxon>
        <taxon>Bacillati</taxon>
        <taxon>Actinomycetota</taxon>
        <taxon>Actinomycetes</taxon>
        <taxon>Pseudonocardiales</taxon>
        <taxon>Pseudonocardiaceae</taxon>
        <taxon>Saccharopolyspora</taxon>
    </lineage>
</organism>
<dbReference type="AlphaFoldDB" id="A0A2N3XZ52"/>
<dbReference type="EMBL" id="PJNB01000001">
    <property type="protein sequence ID" value="PKW15932.1"/>
    <property type="molecule type" value="Genomic_DNA"/>
</dbReference>
<protein>
    <submittedName>
        <fullName evidence="2">Uncharacterized protein</fullName>
    </submittedName>
</protein>
<evidence type="ECO:0000313" key="3">
    <source>
        <dbReference type="Proteomes" id="UP000233786"/>
    </source>
</evidence>
<feature type="region of interest" description="Disordered" evidence="1">
    <location>
        <begin position="44"/>
        <end position="67"/>
    </location>
</feature>
<dbReference type="Proteomes" id="UP000233786">
    <property type="component" value="Unassembled WGS sequence"/>
</dbReference>
<reference evidence="2" key="1">
    <citation type="submission" date="2017-12" db="EMBL/GenBank/DDBJ databases">
        <title>Sequencing the genomes of 1000 Actinobacteria strains.</title>
        <authorList>
            <person name="Klenk H.-P."/>
        </authorList>
    </citation>
    <scope>NUCLEOTIDE SEQUENCE [LARGE SCALE GENOMIC DNA]</scope>
    <source>
        <strain evidence="2">DSM 44228</strain>
    </source>
</reference>
<sequence>MKFTCQRHPGLYVRDLGVRFTDGVAEVDAATAARLRTLPAELGVRQAGGDEDPGTDAPAKARRTRRT</sequence>
<dbReference type="RefSeq" id="WP_010696607.1">
    <property type="nucleotide sequence ID" value="NZ_CP061007.1"/>
</dbReference>
<evidence type="ECO:0000313" key="2">
    <source>
        <dbReference type="EMBL" id="PKW15932.1"/>
    </source>
</evidence>
<proteinExistence type="predicted"/>
<comment type="caution">
    <text evidence="2">The sequence shown here is derived from an EMBL/GenBank/DDBJ whole genome shotgun (WGS) entry which is preliminary data.</text>
</comment>
<dbReference type="STRING" id="994479.GCA_000194155_03503"/>
<gene>
    <name evidence="2" type="ORF">A8926_3714</name>
</gene>
<name>A0A2N3XZ52_SACSN</name>
<keyword evidence="3" id="KW-1185">Reference proteome</keyword>
<evidence type="ECO:0000256" key="1">
    <source>
        <dbReference type="SAM" id="MobiDB-lite"/>
    </source>
</evidence>